<reference evidence="1" key="1">
    <citation type="submission" date="2024-07" db="EMBL/GenBank/DDBJ databases">
        <authorList>
            <person name="Neoralova M."/>
        </authorList>
    </citation>
    <scope>NUCLEOTIDE SEQUENCE</scope>
</reference>
<sequence>MEKWHNAGQGMEHLEAGVIARYEKAVVPHPPLFQPAGALESLA</sequence>
<name>A0AB39CEV5_9VIRU</name>
<proteinExistence type="predicted"/>
<evidence type="ECO:0000313" key="1">
    <source>
        <dbReference type="EMBL" id="XDJ15596.1"/>
    </source>
</evidence>
<accession>A0AB39CEV5</accession>
<protein>
    <submittedName>
        <fullName evidence="1">Uncharacterized protein</fullName>
    </submittedName>
</protein>
<organism evidence="1">
    <name type="scientific">Xanthomonas phage fSU1</name>
    <dbReference type="NCBI Taxonomy" id="3238781"/>
    <lineage>
        <taxon>Viruses</taxon>
    </lineage>
</organism>
<dbReference type="EMBL" id="PQ067315">
    <property type="protein sequence ID" value="XDJ15596.1"/>
    <property type="molecule type" value="Genomic_DNA"/>
</dbReference>